<comment type="caution">
    <text evidence="1">The sequence shown here is derived from an EMBL/GenBank/DDBJ whole genome shotgun (WGS) entry which is preliminary data.</text>
</comment>
<protein>
    <submittedName>
        <fullName evidence="1">Uncharacterized protein</fullName>
    </submittedName>
</protein>
<dbReference type="Pfam" id="PF22652">
    <property type="entry name" value="DUF7006"/>
    <property type="match status" value="1"/>
</dbReference>
<reference evidence="2" key="1">
    <citation type="submission" date="2016-09" db="EMBL/GenBank/DDBJ databases">
        <authorList>
            <person name="Gulvik C.A."/>
        </authorList>
    </citation>
    <scope>NUCLEOTIDE SEQUENCE [LARGE SCALE GENOMIC DNA]</scope>
    <source>
        <strain evidence="2">LMG 26676</strain>
    </source>
</reference>
<organism evidence="1 2">
    <name type="scientific">Enterococcus ureilyticus</name>
    <dbReference type="NCBI Taxonomy" id="1131292"/>
    <lineage>
        <taxon>Bacteria</taxon>
        <taxon>Bacillati</taxon>
        <taxon>Bacillota</taxon>
        <taxon>Bacilli</taxon>
        <taxon>Lactobacillales</taxon>
        <taxon>Enterococcaceae</taxon>
        <taxon>Enterococcus</taxon>
    </lineage>
</organism>
<dbReference type="OrthoDB" id="2190362at2"/>
<dbReference type="Proteomes" id="UP000094469">
    <property type="component" value="Unassembled WGS sequence"/>
</dbReference>
<evidence type="ECO:0000313" key="1">
    <source>
        <dbReference type="EMBL" id="OEG23348.1"/>
    </source>
</evidence>
<dbReference type="EMBL" id="MIKC01000005">
    <property type="protein sequence ID" value="OEG23348.1"/>
    <property type="molecule type" value="Genomic_DNA"/>
</dbReference>
<dbReference type="STRING" id="1131292.BCR24_12575"/>
<evidence type="ECO:0000313" key="2">
    <source>
        <dbReference type="Proteomes" id="UP000094469"/>
    </source>
</evidence>
<gene>
    <name evidence="1" type="ORF">BCR24_12575</name>
</gene>
<sequence length="125" mass="14614">MTGGNIVGEGFLWNIQLKEYVATVDQTINIDQEFIDYYQKLATQANQLVAKINAETLAVTLPKLMAIDEKCTLVIFFIFNDYALENDTAIDTIRLIEQDYKKTHREKYIFDMPEYETWSISQRIF</sequence>
<dbReference type="AlphaFoldDB" id="A0A1E5HEH5"/>
<accession>A0A1E5HEH5</accession>
<dbReference type="InterPro" id="IPR054275">
    <property type="entry name" value="DUF7006"/>
</dbReference>
<proteinExistence type="predicted"/>
<name>A0A1E5HEH5_9ENTE</name>
<keyword evidence="2" id="KW-1185">Reference proteome</keyword>